<dbReference type="STRING" id="419481.SAMN05216233_11675"/>
<protein>
    <submittedName>
        <fullName evidence="2">Methyltransferase domain-containing protein</fullName>
    </submittedName>
</protein>
<keyword evidence="3" id="KW-1185">Reference proteome</keyword>
<dbReference type="InterPro" id="IPR036388">
    <property type="entry name" value="WH-like_DNA-bd_sf"/>
</dbReference>
<keyword evidence="2" id="KW-0808">Transferase</keyword>
<dbReference type="OrthoDB" id="9767938at2"/>
<dbReference type="InterPro" id="IPR029063">
    <property type="entry name" value="SAM-dependent_MTases_sf"/>
</dbReference>
<dbReference type="EMBL" id="FMUX01000016">
    <property type="protein sequence ID" value="SCY68640.1"/>
    <property type="molecule type" value="Genomic_DNA"/>
</dbReference>
<dbReference type="InterPro" id="IPR012967">
    <property type="entry name" value="COMT_dimerisation"/>
</dbReference>
<dbReference type="InterPro" id="IPR016461">
    <property type="entry name" value="COMT-like"/>
</dbReference>
<dbReference type="Gene3D" id="1.10.10.10">
    <property type="entry name" value="Winged helix-like DNA-binding domain superfamily/Winged helix DNA-binding domain"/>
    <property type="match status" value="1"/>
</dbReference>
<dbReference type="Gene3D" id="3.40.50.150">
    <property type="entry name" value="Vaccinia Virus protein VP39"/>
    <property type="match status" value="1"/>
</dbReference>
<accession>A0A1G5HZ90</accession>
<dbReference type="RefSeq" id="WP_092213047.1">
    <property type="nucleotide sequence ID" value="NZ_FMUX01000016.1"/>
</dbReference>
<dbReference type="GO" id="GO:0032259">
    <property type="term" value="P:methylation"/>
    <property type="evidence" value="ECO:0007669"/>
    <property type="project" value="UniProtKB-KW"/>
</dbReference>
<dbReference type="GO" id="GO:0046983">
    <property type="term" value="F:protein dimerization activity"/>
    <property type="evidence" value="ECO:0007669"/>
    <property type="project" value="InterPro"/>
</dbReference>
<dbReference type="CDD" id="cd02440">
    <property type="entry name" value="AdoMet_MTases"/>
    <property type="match status" value="1"/>
</dbReference>
<feature type="domain" description="O-methyltransferase dimerisation" evidence="1">
    <location>
        <begin position="19"/>
        <end position="93"/>
    </location>
</feature>
<dbReference type="AlphaFoldDB" id="A0A1G5HZ90"/>
<name>A0A1G5HZ90_9BACT</name>
<evidence type="ECO:0000313" key="2">
    <source>
        <dbReference type="EMBL" id="SCY68640.1"/>
    </source>
</evidence>
<dbReference type="Proteomes" id="UP000198870">
    <property type="component" value="Unassembled WGS sequence"/>
</dbReference>
<sequence>MTPLFDTNGKNPMAPVFEALQGPVRMAVLKAAVEMGMADILARVSTPEDIAAALPGETDLANLTHFLDSMAGIGLAVKHEGSYLNSPFAETSLRTERPVYLGDMVLNLSRMQHRNIHKIEALVQGGPPPVKKEDRLADESKWQASVKHLAPYQRAGIAALAADTIDALPECKSASKIMDIGCGPGLMCMEVLKRHPAMEGVLFDLPAIIGLAEKEVEKEGMASRVSYIKGDYNTTEFGDGYDIIWASHNLYYVKEAPAFFSRLHTALNDDGVFVSLHEGTTGEGTAPEHVVLSRLSLALEGQNYVFKKGEIAEHLRSAGFESVETSPLTLPVGEVELTIARKQRG</sequence>
<dbReference type="Pfam" id="PF08100">
    <property type="entry name" value="Dimerisation"/>
    <property type="match status" value="1"/>
</dbReference>
<dbReference type="PANTHER" id="PTHR43861">
    <property type="entry name" value="TRANS-ACONITATE 2-METHYLTRANSFERASE-RELATED"/>
    <property type="match status" value="1"/>
</dbReference>
<organism evidence="2 3">
    <name type="scientific">Desulfoluna spongiiphila</name>
    <dbReference type="NCBI Taxonomy" id="419481"/>
    <lineage>
        <taxon>Bacteria</taxon>
        <taxon>Pseudomonadati</taxon>
        <taxon>Thermodesulfobacteriota</taxon>
        <taxon>Desulfobacteria</taxon>
        <taxon>Desulfobacterales</taxon>
        <taxon>Desulfolunaceae</taxon>
        <taxon>Desulfoluna</taxon>
    </lineage>
</organism>
<keyword evidence="2" id="KW-0489">Methyltransferase</keyword>
<dbReference type="Pfam" id="PF13489">
    <property type="entry name" value="Methyltransf_23"/>
    <property type="match status" value="1"/>
</dbReference>
<dbReference type="SUPFAM" id="SSF53335">
    <property type="entry name" value="S-adenosyl-L-methionine-dependent methyltransferases"/>
    <property type="match status" value="1"/>
</dbReference>
<reference evidence="2 3" key="1">
    <citation type="submission" date="2016-10" db="EMBL/GenBank/DDBJ databases">
        <authorList>
            <person name="de Groot N.N."/>
        </authorList>
    </citation>
    <scope>NUCLEOTIDE SEQUENCE [LARGE SCALE GENOMIC DNA]</scope>
    <source>
        <strain evidence="2 3">AA1</strain>
    </source>
</reference>
<proteinExistence type="predicted"/>
<dbReference type="PANTHER" id="PTHR43861:SF1">
    <property type="entry name" value="TRANS-ACONITATE 2-METHYLTRANSFERASE"/>
    <property type="match status" value="1"/>
</dbReference>
<evidence type="ECO:0000313" key="3">
    <source>
        <dbReference type="Proteomes" id="UP000198870"/>
    </source>
</evidence>
<evidence type="ECO:0000259" key="1">
    <source>
        <dbReference type="Pfam" id="PF08100"/>
    </source>
</evidence>
<dbReference type="GO" id="GO:0008168">
    <property type="term" value="F:methyltransferase activity"/>
    <property type="evidence" value="ECO:0007669"/>
    <property type="project" value="UniProtKB-KW"/>
</dbReference>
<dbReference type="PROSITE" id="PS51683">
    <property type="entry name" value="SAM_OMT_II"/>
    <property type="match status" value="1"/>
</dbReference>
<gene>
    <name evidence="2" type="ORF">SAMN05216233_11675</name>
</gene>